<comment type="caution">
    <text evidence="1">The sequence shown here is derived from an EMBL/GenBank/DDBJ whole genome shotgun (WGS) entry which is preliminary data.</text>
</comment>
<dbReference type="Proteomes" id="UP000256769">
    <property type="component" value="Unassembled WGS sequence"/>
</dbReference>
<name>A0A3D9CNA4_9FLAO</name>
<organism evidence="1 2">
    <name type="scientific">Chryseobacterium flavum</name>
    <dbReference type="NCBI Taxonomy" id="415851"/>
    <lineage>
        <taxon>Bacteria</taxon>
        <taxon>Pseudomonadati</taxon>
        <taxon>Bacteroidota</taxon>
        <taxon>Flavobacteriia</taxon>
        <taxon>Flavobacteriales</taxon>
        <taxon>Weeksellaceae</taxon>
        <taxon>Chryseobacterium group</taxon>
        <taxon>Chryseobacterium</taxon>
    </lineage>
</organism>
<dbReference type="OrthoDB" id="6400696at2"/>
<evidence type="ECO:0000313" key="2">
    <source>
        <dbReference type="Proteomes" id="UP000256769"/>
    </source>
</evidence>
<dbReference type="RefSeq" id="WP_115959000.1">
    <property type="nucleotide sequence ID" value="NZ_CBCRVL010000008.1"/>
</dbReference>
<reference evidence="1 2" key="1">
    <citation type="journal article" date="2007" name="Int. J. Syst. Evol. Microbiol.">
        <title>Chryseobacterium flavum sp. nov., isolated from polluted soil.</title>
        <authorList>
            <person name="Zhou Y."/>
            <person name="Dong J."/>
            <person name="Wang X."/>
            <person name="Huang X."/>
            <person name="Zhang K.Y."/>
            <person name="Zhang Y.Q."/>
            <person name="Guo Y.F."/>
            <person name="Lai R."/>
            <person name="Li W.J."/>
        </authorList>
    </citation>
    <scope>NUCLEOTIDE SEQUENCE [LARGE SCALE GENOMIC DNA]</scope>
    <source>
        <strain evidence="1 2">KCTC 12877</strain>
    </source>
</reference>
<dbReference type="EMBL" id="QNUE01000006">
    <property type="protein sequence ID" value="REC67139.1"/>
    <property type="molecule type" value="Genomic_DNA"/>
</dbReference>
<protein>
    <submittedName>
        <fullName evidence="1">Uncharacterized protein</fullName>
    </submittedName>
</protein>
<accession>A0A3D9CNA4</accession>
<proteinExistence type="predicted"/>
<keyword evidence="2" id="KW-1185">Reference proteome</keyword>
<evidence type="ECO:0000313" key="1">
    <source>
        <dbReference type="EMBL" id="REC67139.1"/>
    </source>
</evidence>
<dbReference type="AlphaFoldDB" id="A0A3D9CNA4"/>
<gene>
    <name evidence="1" type="ORF">DRF59_09330</name>
</gene>
<sequence>MKKIILSACILLSFSLRSQIKALTEDGKEVVLLENKTWKFVNESDEKTLETITTNDELFEKTKESTFIVKSKNVDGGFYYNPKKWKIVKAPESSTFVEYAFNNLSNSTVYAFFGSEIMPVQTLKNLKDILISIIQRNSDYFKLKKSEYRTVNGIKVLHVEYSANVKGLDFEYIANLYLTSGGYCSVSTHTYANQFEANKNEMENFVNGIVKAEKRGTDVVEIKTSPPPPMAPKKSK</sequence>